<keyword evidence="2" id="KW-1185">Reference proteome</keyword>
<reference evidence="1 2" key="1">
    <citation type="submission" date="2016-04" db="EMBL/GenBank/DDBJ databases">
        <authorList>
            <person name="Mornico D."/>
        </authorList>
    </citation>
    <scope>NUCLEOTIDE SEQUENCE [LARGE SCALE GENOMIC DNA]</scope>
    <source>
        <strain evidence="1 2">A121</strain>
    </source>
</reference>
<proteinExistence type="predicted"/>
<comment type="caution">
    <text evidence="1">The sequence shown here is derived from an EMBL/GenBank/DDBJ whole genome shotgun (WGS) entry which is preliminary data.</text>
</comment>
<accession>A0ABY0JUT7</accession>
<evidence type="ECO:0000313" key="1">
    <source>
        <dbReference type="EMBL" id="SBW27931.1"/>
    </source>
</evidence>
<dbReference type="Proteomes" id="UP000195338">
    <property type="component" value="Unassembled WGS sequence"/>
</dbReference>
<organism evidence="1 2">
    <name type="scientific">Citrobacter europaeus</name>
    <dbReference type="NCBI Taxonomy" id="1914243"/>
    <lineage>
        <taxon>Bacteria</taxon>
        <taxon>Pseudomonadati</taxon>
        <taxon>Pseudomonadota</taxon>
        <taxon>Gammaproteobacteria</taxon>
        <taxon>Enterobacterales</taxon>
        <taxon>Enterobacteriaceae</taxon>
        <taxon>Citrobacter</taxon>
    </lineage>
</organism>
<sequence>MTMIVVYLRAWMQPQGMGCCIFFHYKSFRLAKEPLPP</sequence>
<dbReference type="EMBL" id="FLUX01000044">
    <property type="protein sequence ID" value="SBW27931.1"/>
    <property type="molecule type" value="Genomic_DNA"/>
</dbReference>
<protein>
    <submittedName>
        <fullName evidence="1">Uncharacterized protein</fullName>
    </submittedName>
</protein>
<gene>
    <name evidence="1" type="ORF">BN4901_4333</name>
</gene>
<name>A0ABY0JUT7_9ENTR</name>
<evidence type="ECO:0000313" key="2">
    <source>
        <dbReference type="Proteomes" id="UP000195338"/>
    </source>
</evidence>